<feature type="region of interest" description="Disordered" evidence="1">
    <location>
        <begin position="1"/>
        <end position="110"/>
    </location>
</feature>
<dbReference type="Proteomes" id="UP000243459">
    <property type="component" value="Chromosome 4"/>
</dbReference>
<sequence length="151" mass="16001">MGGGGGRAGDGQAVAGDQPTGDGDDDRRVVGAGGSRPPTGEQAGGDGDQPTGRRPSAAAVSRPGRRRLTGDRRAPGRTAAARRRPYDGRRGDGRTAARRQDQPPRATNEKHIHIHTNIAINVMYTSASPAKKFMERLKDERHCGKSRLQAT</sequence>
<protein>
    <submittedName>
        <fullName evidence="2">Uncharacterized protein</fullName>
    </submittedName>
</protein>
<evidence type="ECO:0000313" key="3">
    <source>
        <dbReference type="Proteomes" id="UP000243459"/>
    </source>
</evidence>
<dbReference type="Gramene" id="ONK71600">
    <property type="protein sequence ID" value="ONK71600"/>
    <property type="gene ID" value="A4U43_C04F10360"/>
</dbReference>
<feature type="compositionally biased region" description="Basic and acidic residues" evidence="1">
    <location>
        <begin position="84"/>
        <end position="110"/>
    </location>
</feature>
<proteinExistence type="predicted"/>
<evidence type="ECO:0000313" key="2">
    <source>
        <dbReference type="EMBL" id="ONK71600.1"/>
    </source>
</evidence>
<name>A0A5P1F566_ASPOF</name>
<organism evidence="2 3">
    <name type="scientific">Asparagus officinalis</name>
    <name type="common">Garden asparagus</name>
    <dbReference type="NCBI Taxonomy" id="4686"/>
    <lineage>
        <taxon>Eukaryota</taxon>
        <taxon>Viridiplantae</taxon>
        <taxon>Streptophyta</taxon>
        <taxon>Embryophyta</taxon>
        <taxon>Tracheophyta</taxon>
        <taxon>Spermatophyta</taxon>
        <taxon>Magnoliopsida</taxon>
        <taxon>Liliopsida</taxon>
        <taxon>Asparagales</taxon>
        <taxon>Asparagaceae</taxon>
        <taxon>Asparagoideae</taxon>
        <taxon>Asparagus</taxon>
    </lineage>
</organism>
<accession>A0A5P1F566</accession>
<evidence type="ECO:0000256" key="1">
    <source>
        <dbReference type="SAM" id="MobiDB-lite"/>
    </source>
</evidence>
<gene>
    <name evidence="2" type="ORF">A4U43_C04F10360</name>
</gene>
<keyword evidence="3" id="KW-1185">Reference proteome</keyword>
<dbReference type="EMBL" id="CM007384">
    <property type="protein sequence ID" value="ONK71600.1"/>
    <property type="molecule type" value="Genomic_DNA"/>
</dbReference>
<reference evidence="3" key="1">
    <citation type="journal article" date="2017" name="Nat. Commun.">
        <title>The asparagus genome sheds light on the origin and evolution of a young Y chromosome.</title>
        <authorList>
            <person name="Harkess A."/>
            <person name="Zhou J."/>
            <person name="Xu C."/>
            <person name="Bowers J.E."/>
            <person name="Van der Hulst R."/>
            <person name="Ayyampalayam S."/>
            <person name="Mercati F."/>
            <person name="Riccardi P."/>
            <person name="McKain M.R."/>
            <person name="Kakrana A."/>
            <person name="Tang H."/>
            <person name="Ray J."/>
            <person name="Groenendijk J."/>
            <person name="Arikit S."/>
            <person name="Mathioni S.M."/>
            <person name="Nakano M."/>
            <person name="Shan H."/>
            <person name="Telgmann-Rauber A."/>
            <person name="Kanno A."/>
            <person name="Yue Z."/>
            <person name="Chen H."/>
            <person name="Li W."/>
            <person name="Chen Y."/>
            <person name="Xu X."/>
            <person name="Zhang Y."/>
            <person name="Luo S."/>
            <person name="Chen H."/>
            <person name="Gao J."/>
            <person name="Mao Z."/>
            <person name="Pires J.C."/>
            <person name="Luo M."/>
            <person name="Kudrna D."/>
            <person name="Wing R.A."/>
            <person name="Meyers B.C."/>
            <person name="Yi K."/>
            <person name="Kong H."/>
            <person name="Lavrijsen P."/>
            <person name="Sunseri F."/>
            <person name="Falavigna A."/>
            <person name="Ye Y."/>
            <person name="Leebens-Mack J.H."/>
            <person name="Chen G."/>
        </authorList>
    </citation>
    <scope>NUCLEOTIDE SEQUENCE [LARGE SCALE GENOMIC DNA]</scope>
    <source>
        <strain evidence="3">cv. DH0086</strain>
    </source>
</reference>
<dbReference type="AlphaFoldDB" id="A0A5P1F566"/>